<dbReference type="InterPro" id="IPR007329">
    <property type="entry name" value="FMN-bd"/>
</dbReference>
<dbReference type="EMBL" id="BMQC01000013">
    <property type="protein sequence ID" value="GGK37581.1"/>
    <property type="molecule type" value="Genomic_DNA"/>
</dbReference>
<dbReference type="GO" id="GO:0010181">
    <property type="term" value="F:FMN binding"/>
    <property type="evidence" value="ECO:0007669"/>
    <property type="project" value="InterPro"/>
</dbReference>
<evidence type="ECO:0000313" key="3">
    <source>
        <dbReference type="EMBL" id="GGK37581.1"/>
    </source>
</evidence>
<reference evidence="3" key="2">
    <citation type="submission" date="2020-09" db="EMBL/GenBank/DDBJ databases">
        <authorList>
            <person name="Sun Q."/>
            <person name="Ohkuma M."/>
        </authorList>
    </citation>
    <scope>NUCLEOTIDE SEQUENCE</scope>
    <source>
        <strain evidence="3">JCM 3091</strain>
    </source>
</reference>
<name>A0A8J3FK87_9ACTN</name>
<comment type="caution">
    <text evidence="3">The sequence shown here is derived from an EMBL/GenBank/DDBJ whole genome shotgun (WGS) entry which is preliminary data.</text>
</comment>
<dbReference type="Proteomes" id="UP000662200">
    <property type="component" value="Unassembled WGS sequence"/>
</dbReference>
<keyword evidence="4" id="KW-1185">Reference proteome</keyword>
<reference evidence="3" key="1">
    <citation type="journal article" date="2014" name="Int. J. Syst. Evol. Microbiol.">
        <title>Complete genome sequence of Corynebacterium casei LMG S-19264T (=DSM 44701T), isolated from a smear-ripened cheese.</title>
        <authorList>
            <consortium name="US DOE Joint Genome Institute (JGI-PGF)"/>
            <person name="Walter F."/>
            <person name="Albersmeier A."/>
            <person name="Kalinowski J."/>
            <person name="Ruckert C."/>
        </authorList>
    </citation>
    <scope>NUCLEOTIDE SEQUENCE</scope>
    <source>
        <strain evidence="3">JCM 3091</strain>
    </source>
</reference>
<sequence length="191" mass="19137">MHRITAALFGTLAGTAVIVGLRLVPPEPPPAEVDPAGSASDDTGGAGTGGGADNATGGSRPGDPPPAPTVRPTPDIDKGNDGSGNGNDGGDGGDDDGGGSGVFPGKSVTDRYGAVRVTVTLARGRITEIATRHPDKGESGQINDRAVPLLKERTLVAQSAEVDTVSGATYTSRAYRKSLQSALDAAKPARR</sequence>
<feature type="region of interest" description="Disordered" evidence="1">
    <location>
        <begin position="27"/>
        <end position="108"/>
    </location>
</feature>
<evidence type="ECO:0000256" key="1">
    <source>
        <dbReference type="SAM" id="MobiDB-lite"/>
    </source>
</evidence>
<feature type="domain" description="FMN-binding" evidence="2">
    <location>
        <begin position="111"/>
        <end position="186"/>
    </location>
</feature>
<evidence type="ECO:0000313" key="4">
    <source>
        <dbReference type="Proteomes" id="UP000662200"/>
    </source>
</evidence>
<proteinExistence type="predicted"/>
<feature type="compositionally biased region" description="Gly residues" evidence="1">
    <location>
        <begin position="81"/>
        <end position="90"/>
    </location>
</feature>
<dbReference type="RefSeq" id="WP_189115243.1">
    <property type="nucleotide sequence ID" value="NZ_BMQC01000013.1"/>
</dbReference>
<accession>A0A8J3FK87</accession>
<feature type="compositionally biased region" description="Pro residues" evidence="1">
    <location>
        <begin position="62"/>
        <end position="71"/>
    </location>
</feature>
<gene>
    <name evidence="3" type="ORF">GCM10010124_32970</name>
</gene>
<dbReference type="GO" id="GO:0016020">
    <property type="term" value="C:membrane"/>
    <property type="evidence" value="ECO:0007669"/>
    <property type="project" value="InterPro"/>
</dbReference>
<feature type="compositionally biased region" description="Low complexity" evidence="1">
    <location>
        <begin position="33"/>
        <end position="43"/>
    </location>
</feature>
<evidence type="ECO:0000259" key="2">
    <source>
        <dbReference type="SMART" id="SM00900"/>
    </source>
</evidence>
<organism evidence="3 4">
    <name type="scientific">Pilimelia terevasa</name>
    <dbReference type="NCBI Taxonomy" id="53372"/>
    <lineage>
        <taxon>Bacteria</taxon>
        <taxon>Bacillati</taxon>
        <taxon>Actinomycetota</taxon>
        <taxon>Actinomycetes</taxon>
        <taxon>Micromonosporales</taxon>
        <taxon>Micromonosporaceae</taxon>
        <taxon>Pilimelia</taxon>
    </lineage>
</organism>
<dbReference type="AlphaFoldDB" id="A0A8J3FK87"/>
<dbReference type="SMART" id="SM00900">
    <property type="entry name" value="FMN_bind"/>
    <property type="match status" value="1"/>
</dbReference>
<protein>
    <recommendedName>
        <fullName evidence="2">FMN-binding domain-containing protein</fullName>
    </recommendedName>
</protein>
<dbReference type="Pfam" id="PF04205">
    <property type="entry name" value="FMN_bind"/>
    <property type="match status" value="1"/>
</dbReference>
<dbReference type="Gene3D" id="3.90.1010.20">
    <property type="match status" value="1"/>
</dbReference>